<dbReference type="STRING" id="333673.A0A3M0KS39"/>
<dbReference type="OrthoDB" id="10056483at2759"/>
<protein>
    <submittedName>
        <fullName evidence="1">Uncharacterized protein</fullName>
    </submittedName>
</protein>
<organism evidence="1 2">
    <name type="scientific">Hirundo rustica rustica</name>
    <dbReference type="NCBI Taxonomy" id="333673"/>
    <lineage>
        <taxon>Eukaryota</taxon>
        <taxon>Metazoa</taxon>
        <taxon>Chordata</taxon>
        <taxon>Craniata</taxon>
        <taxon>Vertebrata</taxon>
        <taxon>Euteleostomi</taxon>
        <taxon>Archelosauria</taxon>
        <taxon>Archosauria</taxon>
        <taxon>Dinosauria</taxon>
        <taxon>Saurischia</taxon>
        <taxon>Theropoda</taxon>
        <taxon>Coelurosauria</taxon>
        <taxon>Aves</taxon>
        <taxon>Neognathae</taxon>
        <taxon>Neoaves</taxon>
        <taxon>Telluraves</taxon>
        <taxon>Australaves</taxon>
        <taxon>Passeriformes</taxon>
        <taxon>Sylvioidea</taxon>
        <taxon>Hirundinidae</taxon>
        <taxon>Hirundo</taxon>
    </lineage>
</organism>
<dbReference type="AlphaFoldDB" id="A0A3M0KS39"/>
<keyword evidence="2" id="KW-1185">Reference proteome</keyword>
<comment type="caution">
    <text evidence="1">The sequence shown here is derived from an EMBL/GenBank/DDBJ whole genome shotgun (WGS) entry which is preliminary data.</text>
</comment>
<gene>
    <name evidence="1" type="ORF">DUI87_08321</name>
</gene>
<evidence type="ECO:0000313" key="1">
    <source>
        <dbReference type="EMBL" id="RMC16112.1"/>
    </source>
</evidence>
<dbReference type="Proteomes" id="UP000269221">
    <property type="component" value="Unassembled WGS sequence"/>
</dbReference>
<dbReference type="EMBL" id="QRBI01000104">
    <property type="protein sequence ID" value="RMC16112.1"/>
    <property type="molecule type" value="Genomic_DNA"/>
</dbReference>
<reference evidence="1 2" key="1">
    <citation type="submission" date="2018-07" db="EMBL/GenBank/DDBJ databases">
        <title>A high quality draft genome assembly of the barn swallow (H. rustica rustica).</title>
        <authorList>
            <person name="Formenti G."/>
            <person name="Chiara M."/>
            <person name="Poveda L."/>
            <person name="Francoijs K.-J."/>
            <person name="Bonisoli-Alquati A."/>
            <person name="Canova L."/>
            <person name="Gianfranceschi L."/>
            <person name="Horner D.S."/>
            <person name="Saino N."/>
        </authorList>
    </citation>
    <scope>NUCLEOTIDE SEQUENCE [LARGE SCALE GENOMIC DNA]</scope>
    <source>
        <strain evidence="1">Chelidonia</strain>
        <tissue evidence="1">Blood</tissue>
    </source>
</reference>
<name>A0A3M0KS39_HIRRU</name>
<proteinExistence type="predicted"/>
<accession>A0A3M0KS39</accession>
<evidence type="ECO:0000313" key="2">
    <source>
        <dbReference type="Proteomes" id="UP000269221"/>
    </source>
</evidence>
<sequence length="112" mass="12425">MDINDELCHSGVCTGPVLFNTSIDNTDEGIGCPPNKFAGDTKLSGMTHLEDGMPCRGSWKGAGQAQKWDHGNSVWLNKTRCKVLHLGQGNPWYQHKLENEQIGSTLMRRIWG</sequence>